<feature type="compositionally biased region" description="Polar residues" evidence="1">
    <location>
        <begin position="146"/>
        <end position="159"/>
    </location>
</feature>
<dbReference type="EMBL" id="JAUEPU010000021">
    <property type="protein sequence ID" value="KAK0494260.1"/>
    <property type="molecule type" value="Genomic_DNA"/>
</dbReference>
<feature type="region of interest" description="Disordered" evidence="1">
    <location>
        <begin position="231"/>
        <end position="289"/>
    </location>
</feature>
<gene>
    <name evidence="2" type="ORF">EDD18DRAFT_1107288</name>
</gene>
<dbReference type="Proteomes" id="UP001175228">
    <property type="component" value="Unassembled WGS sequence"/>
</dbReference>
<evidence type="ECO:0000313" key="3">
    <source>
        <dbReference type="Proteomes" id="UP001175228"/>
    </source>
</evidence>
<comment type="caution">
    <text evidence="2">The sequence shown here is derived from an EMBL/GenBank/DDBJ whole genome shotgun (WGS) entry which is preliminary data.</text>
</comment>
<feature type="compositionally biased region" description="Polar residues" evidence="1">
    <location>
        <begin position="231"/>
        <end position="253"/>
    </location>
</feature>
<organism evidence="2 3">
    <name type="scientific">Armillaria luteobubalina</name>
    <dbReference type="NCBI Taxonomy" id="153913"/>
    <lineage>
        <taxon>Eukaryota</taxon>
        <taxon>Fungi</taxon>
        <taxon>Dikarya</taxon>
        <taxon>Basidiomycota</taxon>
        <taxon>Agaricomycotina</taxon>
        <taxon>Agaricomycetes</taxon>
        <taxon>Agaricomycetidae</taxon>
        <taxon>Agaricales</taxon>
        <taxon>Marasmiineae</taxon>
        <taxon>Physalacriaceae</taxon>
        <taxon>Armillaria</taxon>
    </lineage>
</organism>
<proteinExistence type="predicted"/>
<feature type="compositionally biased region" description="Basic and acidic residues" evidence="1">
    <location>
        <begin position="264"/>
        <end position="285"/>
    </location>
</feature>
<protein>
    <submittedName>
        <fullName evidence="2">Uncharacterized protein</fullName>
    </submittedName>
</protein>
<accession>A0AA39Q171</accession>
<evidence type="ECO:0000313" key="2">
    <source>
        <dbReference type="EMBL" id="KAK0494260.1"/>
    </source>
</evidence>
<name>A0AA39Q171_9AGAR</name>
<reference evidence="2" key="1">
    <citation type="submission" date="2023-06" db="EMBL/GenBank/DDBJ databases">
        <authorList>
            <consortium name="Lawrence Berkeley National Laboratory"/>
            <person name="Ahrendt S."/>
            <person name="Sahu N."/>
            <person name="Indic B."/>
            <person name="Wong-Bajracharya J."/>
            <person name="Merenyi Z."/>
            <person name="Ke H.-M."/>
            <person name="Monk M."/>
            <person name="Kocsube S."/>
            <person name="Drula E."/>
            <person name="Lipzen A."/>
            <person name="Balint B."/>
            <person name="Henrissat B."/>
            <person name="Andreopoulos B."/>
            <person name="Martin F.M."/>
            <person name="Harder C.B."/>
            <person name="Rigling D."/>
            <person name="Ford K.L."/>
            <person name="Foster G.D."/>
            <person name="Pangilinan J."/>
            <person name="Papanicolaou A."/>
            <person name="Barry K."/>
            <person name="LaButti K."/>
            <person name="Viragh M."/>
            <person name="Koriabine M."/>
            <person name="Yan M."/>
            <person name="Riley R."/>
            <person name="Champramary S."/>
            <person name="Plett K.L."/>
            <person name="Tsai I.J."/>
            <person name="Slot J."/>
            <person name="Sipos G."/>
            <person name="Plett J."/>
            <person name="Nagy L.G."/>
            <person name="Grigoriev I.V."/>
        </authorList>
    </citation>
    <scope>NUCLEOTIDE SEQUENCE</scope>
    <source>
        <strain evidence="2">HWK02</strain>
    </source>
</reference>
<evidence type="ECO:0000256" key="1">
    <source>
        <dbReference type="SAM" id="MobiDB-lite"/>
    </source>
</evidence>
<dbReference type="AlphaFoldDB" id="A0AA39Q171"/>
<keyword evidence="3" id="KW-1185">Reference proteome</keyword>
<feature type="region of interest" description="Disordered" evidence="1">
    <location>
        <begin position="146"/>
        <end position="214"/>
    </location>
</feature>
<feature type="compositionally biased region" description="Basic and acidic residues" evidence="1">
    <location>
        <begin position="168"/>
        <end position="190"/>
    </location>
</feature>
<sequence length="308" mass="34276">MLIRDPANFDDGDEDLMNEMVEEEQAVLNATSTQSQQSLSCYTHHQTLDPDRCHENIKGQPHPINLQSHDQPHLTEHWSHLVFSYISDYKLYKTTKQGEQISNTLGNSVDTAAEEQGVESDMINAQMRNRSATCASSSLTLTEVIQSEQEGTQSPTHSSGLPGAFNSTEERRQRVLEKSKSVPIECEWHTDNMTSSSTAEGHKPGNDESELIPIPEEANGDDELEIAEFKSNQASSPENDAILSKQSKPNSPSEHPYNLPGSLAHDENGHDDDNQSEHSSDHKFDSTILADDQLVYELAHDSVKLIRL</sequence>